<feature type="non-terminal residue" evidence="2">
    <location>
        <position position="20"/>
    </location>
</feature>
<dbReference type="OMA" id="CHHSTEE"/>
<proteinExistence type="predicted"/>
<dbReference type="EMBL" id="AWWV01006109">
    <property type="protein sequence ID" value="OMP03187.1"/>
    <property type="molecule type" value="Genomic_DNA"/>
</dbReference>
<gene>
    <name evidence="2" type="ORF">CCACVL1_02511</name>
</gene>
<dbReference type="AlphaFoldDB" id="A0A1R3K7W3"/>
<name>A0A1R3K7W3_COCAP</name>
<feature type="domain" description="F-box" evidence="1">
    <location>
        <begin position="1"/>
        <end position="20"/>
    </location>
</feature>
<dbReference type="InterPro" id="IPR001810">
    <property type="entry name" value="F-box_dom"/>
</dbReference>
<sequence length="20" mass="2207">IDNLPGDLIVEILSRLPAEE</sequence>
<accession>A0A1R3K7W3</accession>
<organism evidence="2 3">
    <name type="scientific">Corchorus capsularis</name>
    <name type="common">Jute</name>
    <dbReference type="NCBI Taxonomy" id="210143"/>
    <lineage>
        <taxon>Eukaryota</taxon>
        <taxon>Viridiplantae</taxon>
        <taxon>Streptophyta</taxon>
        <taxon>Embryophyta</taxon>
        <taxon>Tracheophyta</taxon>
        <taxon>Spermatophyta</taxon>
        <taxon>Magnoliopsida</taxon>
        <taxon>eudicotyledons</taxon>
        <taxon>Gunneridae</taxon>
        <taxon>Pentapetalae</taxon>
        <taxon>rosids</taxon>
        <taxon>malvids</taxon>
        <taxon>Malvales</taxon>
        <taxon>Malvaceae</taxon>
        <taxon>Grewioideae</taxon>
        <taxon>Apeibeae</taxon>
        <taxon>Corchorus</taxon>
    </lineage>
</organism>
<keyword evidence="3" id="KW-1185">Reference proteome</keyword>
<evidence type="ECO:0000313" key="2">
    <source>
        <dbReference type="EMBL" id="OMP03187.1"/>
    </source>
</evidence>
<feature type="non-terminal residue" evidence="2">
    <location>
        <position position="1"/>
    </location>
</feature>
<dbReference type="InterPro" id="IPR036047">
    <property type="entry name" value="F-box-like_dom_sf"/>
</dbReference>
<dbReference type="SUPFAM" id="SSF81383">
    <property type="entry name" value="F-box domain"/>
    <property type="match status" value="1"/>
</dbReference>
<evidence type="ECO:0000259" key="1">
    <source>
        <dbReference type="PROSITE" id="PS50181"/>
    </source>
</evidence>
<protein>
    <recommendedName>
        <fullName evidence="1">F-box domain-containing protein</fullName>
    </recommendedName>
</protein>
<comment type="caution">
    <text evidence="2">The sequence shown here is derived from an EMBL/GenBank/DDBJ whole genome shotgun (WGS) entry which is preliminary data.</text>
</comment>
<reference evidence="2 3" key="1">
    <citation type="submission" date="2013-09" db="EMBL/GenBank/DDBJ databases">
        <title>Corchorus capsularis genome sequencing.</title>
        <authorList>
            <person name="Alam M."/>
            <person name="Haque M.S."/>
            <person name="Islam M.S."/>
            <person name="Emdad E.M."/>
            <person name="Islam M.M."/>
            <person name="Ahmed B."/>
            <person name="Halim A."/>
            <person name="Hossen Q.M.M."/>
            <person name="Hossain M.Z."/>
            <person name="Ahmed R."/>
            <person name="Khan M.M."/>
            <person name="Islam R."/>
            <person name="Rashid M.M."/>
            <person name="Khan S.A."/>
            <person name="Rahman M.S."/>
            <person name="Alam M."/>
        </authorList>
    </citation>
    <scope>NUCLEOTIDE SEQUENCE [LARGE SCALE GENOMIC DNA]</scope>
    <source>
        <strain evidence="3">cv. CVL-1</strain>
        <tissue evidence="2">Whole seedling</tissue>
    </source>
</reference>
<dbReference type="PROSITE" id="PS50181">
    <property type="entry name" value="FBOX"/>
    <property type="match status" value="1"/>
</dbReference>
<evidence type="ECO:0000313" key="3">
    <source>
        <dbReference type="Proteomes" id="UP000188268"/>
    </source>
</evidence>
<dbReference type="Proteomes" id="UP000188268">
    <property type="component" value="Unassembled WGS sequence"/>
</dbReference>